<dbReference type="PANTHER" id="PTHR46268:SF25">
    <property type="entry name" value="USPA DOMAIN PROTEIN"/>
    <property type="match status" value="1"/>
</dbReference>
<dbReference type="RefSeq" id="WP_378018254.1">
    <property type="nucleotide sequence ID" value="NZ_JBHSKT010000009.1"/>
</dbReference>
<dbReference type="EMBL" id="JBHSKT010000009">
    <property type="protein sequence ID" value="MFC5271897.1"/>
    <property type="molecule type" value="Genomic_DNA"/>
</dbReference>
<comment type="caution">
    <text evidence="3">The sequence shown here is derived from an EMBL/GenBank/DDBJ whole genome shotgun (WGS) entry which is preliminary data.</text>
</comment>
<dbReference type="Proteomes" id="UP001596161">
    <property type="component" value="Unassembled WGS sequence"/>
</dbReference>
<dbReference type="SUPFAM" id="SSF52402">
    <property type="entry name" value="Adenine nucleotide alpha hydrolases-like"/>
    <property type="match status" value="2"/>
</dbReference>
<gene>
    <name evidence="3" type="ORF">ACFPIB_14860</name>
</gene>
<evidence type="ECO:0000259" key="2">
    <source>
        <dbReference type="Pfam" id="PF00582"/>
    </source>
</evidence>
<evidence type="ECO:0000313" key="4">
    <source>
        <dbReference type="Proteomes" id="UP001596161"/>
    </source>
</evidence>
<name>A0ABW0EDB1_9BACT</name>
<dbReference type="InterPro" id="IPR006015">
    <property type="entry name" value="Universal_stress_UspA"/>
</dbReference>
<dbReference type="PRINTS" id="PR01438">
    <property type="entry name" value="UNVRSLSTRESS"/>
</dbReference>
<dbReference type="Gene3D" id="3.40.50.620">
    <property type="entry name" value="HUPs"/>
    <property type="match status" value="2"/>
</dbReference>
<evidence type="ECO:0000313" key="3">
    <source>
        <dbReference type="EMBL" id="MFC5271897.1"/>
    </source>
</evidence>
<keyword evidence="4" id="KW-1185">Reference proteome</keyword>
<dbReference type="InterPro" id="IPR014729">
    <property type="entry name" value="Rossmann-like_a/b/a_fold"/>
</dbReference>
<comment type="similarity">
    <text evidence="1">Belongs to the universal stress protein A family.</text>
</comment>
<proteinExistence type="inferred from homology"/>
<reference evidence="4" key="1">
    <citation type="journal article" date="2019" name="Int. J. Syst. Evol. Microbiol.">
        <title>The Global Catalogue of Microorganisms (GCM) 10K type strain sequencing project: providing services to taxonomists for standard genome sequencing and annotation.</title>
        <authorList>
            <consortium name="The Broad Institute Genomics Platform"/>
            <consortium name="The Broad Institute Genome Sequencing Center for Infectious Disease"/>
            <person name="Wu L."/>
            <person name="Ma J."/>
        </authorList>
    </citation>
    <scope>NUCLEOTIDE SEQUENCE [LARGE SCALE GENOMIC DNA]</scope>
    <source>
        <strain evidence="4">KACC 12602</strain>
    </source>
</reference>
<organism evidence="3 4">
    <name type="scientific">Adhaeribacter terreus</name>
    <dbReference type="NCBI Taxonomy" id="529703"/>
    <lineage>
        <taxon>Bacteria</taxon>
        <taxon>Pseudomonadati</taxon>
        <taxon>Bacteroidota</taxon>
        <taxon>Cytophagia</taxon>
        <taxon>Cytophagales</taxon>
        <taxon>Hymenobacteraceae</taxon>
        <taxon>Adhaeribacter</taxon>
    </lineage>
</organism>
<sequence>MNIIKRVMVGLDFTPMDDSEIAYAAFLSSLSAVEKVCFVHVEKHLELPEELKLPQEDLSVKETLTRELQQKVDIAFKSQPQVVTEIRIKEGSEVKEMLKVAKEEDIDLIIVGRKMQLKGSGVLPKKLLRASRRSVLFVPENTEVKLKKIVVSIDFNEYSMMALDRMLHSALALSEFEIECLHVYQVPPGYVTLGQTYEAFDQRMQENARAKFSRVLQQFPELEDRASLKLVKKHHDEDIGEVIVLEAKRSRADLLVIGAAGKSAAALFMLGSVTEKILHYDNDIPLLVFKRENEAVGFIDALLRDE</sequence>
<dbReference type="CDD" id="cd00293">
    <property type="entry name" value="USP-like"/>
    <property type="match status" value="2"/>
</dbReference>
<protein>
    <submittedName>
        <fullName evidence="3">Universal stress protein</fullName>
    </submittedName>
</protein>
<feature type="domain" description="UspA" evidence="2">
    <location>
        <begin position="5"/>
        <end position="138"/>
    </location>
</feature>
<dbReference type="Pfam" id="PF00582">
    <property type="entry name" value="Usp"/>
    <property type="match status" value="2"/>
</dbReference>
<dbReference type="PANTHER" id="PTHR46268">
    <property type="entry name" value="STRESS RESPONSE PROTEIN NHAX"/>
    <property type="match status" value="1"/>
</dbReference>
<feature type="domain" description="UspA" evidence="2">
    <location>
        <begin position="147"/>
        <end position="279"/>
    </location>
</feature>
<evidence type="ECO:0000256" key="1">
    <source>
        <dbReference type="ARBA" id="ARBA00008791"/>
    </source>
</evidence>
<accession>A0ABW0EDB1</accession>
<dbReference type="InterPro" id="IPR006016">
    <property type="entry name" value="UspA"/>
</dbReference>